<keyword evidence="2" id="KW-0604">Photosystem II</keyword>
<evidence type="ECO:0000256" key="3">
    <source>
        <dbReference type="SAM" id="SignalP"/>
    </source>
</evidence>
<dbReference type="GO" id="GO:0015979">
    <property type="term" value="P:photosynthesis"/>
    <property type="evidence" value="ECO:0007669"/>
    <property type="project" value="UniProtKB-KW"/>
</dbReference>
<keyword evidence="6" id="KW-1185">Reference proteome</keyword>
<reference evidence="5 6" key="1">
    <citation type="submission" date="2020-12" db="EMBL/GenBank/DDBJ databases">
        <title>FDA dAtabase for Regulatory Grade micrObial Sequences (FDA-ARGOS): Supporting development and validation of Infectious Disease Dx tests.</title>
        <authorList>
            <person name="Sproer C."/>
            <person name="Gronow S."/>
            <person name="Severitt S."/>
            <person name="Schroder I."/>
            <person name="Tallon L."/>
            <person name="Sadzewicz L."/>
            <person name="Zhao X."/>
            <person name="Boylan J."/>
            <person name="Ott S."/>
            <person name="Bowen H."/>
            <person name="Vavikolanu K."/>
            <person name="Mehta A."/>
            <person name="Aluvathingal J."/>
            <person name="Nadendla S."/>
            <person name="Lowell S."/>
            <person name="Myers T."/>
            <person name="Yan Y."/>
            <person name="Sichtig H."/>
        </authorList>
    </citation>
    <scope>NUCLEOTIDE SEQUENCE [LARGE SCALE GENOMIC DNA]</scope>
    <source>
        <strain evidence="5 6">FDAARGOS_890</strain>
    </source>
</reference>
<evidence type="ECO:0000313" key="6">
    <source>
        <dbReference type="Proteomes" id="UP000595064"/>
    </source>
</evidence>
<dbReference type="AlphaFoldDB" id="A0A7T2YZC2"/>
<evidence type="ECO:0000256" key="1">
    <source>
        <dbReference type="ARBA" id="ARBA00022531"/>
    </source>
</evidence>
<dbReference type="InterPro" id="IPR028203">
    <property type="entry name" value="PSII_CF48-like_dom"/>
</dbReference>
<evidence type="ECO:0000256" key="2">
    <source>
        <dbReference type="ARBA" id="ARBA00023276"/>
    </source>
</evidence>
<keyword evidence="3" id="KW-0732">Signal</keyword>
<evidence type="ECO:0000259" key="4">
    <source>
        <dbReference type="Pfam" id="PF14870"/>
    </source>
</evidence>
<dbReference type="SUPFAM" id="SSF110296">
    <property type="entry name" value="Oligoxyloglucan reducing end-specific cellobiohydrolase"/>
    <property type="match status" value="1"/>
</dbReference>
<gene>
    <name evidence="5" type="ORF">I6G47_09300</name>
</gene>
<feature type="signal peptide" evidence="3">
    <location>
        <begin position="1"/>
        <end position="23"/>
    </location>
</feature>
<name>A0A7T2YZC2_9BURK</name>
<feature type="domain" description="Photosynthesis system II assembly factor Ycf48/Hcf136-like" evidence="4">
    <location>
        <begin position="72"/>
        <end position="208"/>
    </location>
</feature>
<dbReference type="PANTHER" id="PTHR47199">
    <property type="entry name" value="PHOTOSYSTEM II STABILITY/ASSEMBLY FACTOR HCF136, CHLOROPLASTIC"/>
    <property type="match status" value="1"/>
</dbReference>
<feature type="chain" id="PRO_5032739121" evidence="3">
    <location>
        <begin position="24"/>
        <end position="325"/>
    </location>
</feature>
<evidence type="ECO:0000313" key="5">
    <source>
        <dbReference type="EMBL" id="QPS84565.1"/>
    </source>
</evidence>
<accession>A0A7T2YZC2</accession>
<dbReference type="Pfam" id="PF14870">
    <property type="entry name" value="PSII_BNR"/>
    <property type="match status" value="1"/>
</dbReference>
<dbReference type="Gene3D" id="2.130.10.10">
    <property type="entry name" value="YVTN repeat-like/Quinoprotein amine dehydrogenase"/>
    <property type="match status" value="2"/>
</dbReference>
<dbReference type="Proteomes" id="UP000595064">
    <property type="component" value="Chromosome"/>
</dbReference>
<dbReference type="GO" id="GO:0009523">
    <property type="term" value="C:photosystem II"/>
    <property type="evidence" value="ECO:0007669"/>
    <property type="project" value="UniProtKB-KW"/>
</dbReference>
<dbReference type="EMBL" id="CP065748">
    <property type="protein sequence ID" value="QPS84565.1"/>
    <property type="molecule type" value="Genomic_DNA"/>
</dbReference>
<protein>
    <submittedName>
        <fullName evidence="5">Glycosyl hydrolase</fullName>
    </submittedName>
</protein>
<proteinExistence type="predicted"/>
<organism evidence="5 6">
    <name type="scientific">Delftia lacustris</name>
    <dbReference type="NCBI Taxonomy" id="558537"/>
    <lineage>
        <taxon>Bacteria</taxon>
        <taxon>Pseudomonadati</taxon>
        <taxon>Pseudomonadota</taxon>
        <taxon>Betaproteobacteria</taxon>
        <taxon>Burkholderiales</taxon>
        <taxon>Comamonadaceae</taxon>
        <taxon>Delftia</taxon>
    </lineage>
</organism>
<keyword evidence="5" id="KW-0378">Hydrolase</keyword>
<dbReference type="GO" id="GO:0016787">
    <property type="term" value="F:hydrolase activity"/>
    <property type="evidence" value="ECO:0007669"/>
    <property type="project" value="UniProtKB-KW"/>
</dbReference>
<dbReference type="PANTHER" id="PTHR47199:SF2">
    <property type="entry name" value="PHOTOSYSTEM II STABILITY_ASSEMBLY FACTOR HCF136, CHLOROPLASTIC"/>
    <property type="match status" value="1"/>
</dbReference>
<dbReference type="KEGG" id="dla:I6G47_09300"/>
<dbReference type="InterPro" id="IPR015943">
    <property type="entry name" value="WD40/YVTN_repeat-like_dom_sf"/>
</dbReference>
<sequence>MTRRLYKWAAWGLAGAIASAAWAMDEVKPVPAMTSAIATQAAILGSTWAGTRAVAVGDRGVVLLSDDGGARWRQARSVPVSFTLTSVSFADAQHGWAVGHGGSVIVTRDGGETWRVQRVVTTEDRPLFSVHFFDAHSGVAVGLWSLVLVTSDGGETWQERPLQPMPGAKKADLNLLGLFAGSDGVLFAAAERGQVLRSDDRGATWTYLSTGYNGSLWCGAMLADGALLVGGQRGTLLRSEDHGQTWKPLRLDTKSSVTAIAGASQGVTLVGLDGLLARSGDGRDFTIETRPDGVAITSALVTPRDGGRQALLFTRRGVVRGGGPP</sequence>
<dbReference type="CDD" id="cd15482">
    <property type="entry name" value="Sialidase_non-viral"/>
    <property type="match status" value="1"/>
</dbReference>
<keyword evidence="1" id="KW-0602">Photosynthesis</keyword>